<gene>
    <name evidence="1" type="ORF">CWS33_30805</name>
</gene>
<dbReference type="AlphaFoldDB" id="A0AAP8LA94"/>
<name>A0AAP8LA94_ECOLX</name>
<sequence length="35" mass="3925">MENSSAPDIDLDQRLAGRLKALRTERGWPLDELAS</sequence>
<reference evidence="1 2" key="1">
    <citation type="submission" date="2017-12" db="EMBL/GenBank/DDBJ databases">
        <title>Rapid rising of carbapenem-resistant Enterobacteriaceae(CRE) and emergence of colistin resistance genemcr-1 in CRE in the hospital of Henan, China.</title>
        <authorList>
            <person name="Sun Q."/>
            <person name="Zhang R."/>
            <person name="Li Y."/>
            <person name="Shen Y."/>
            <person name="Zhang Y."/>
            <person name="Yang J."/>
            <person name="Shu L."/>
            <person name="Zhou H."/>
            <person name="Wang Y."/>
            <person name="Wang B."/>
            <person name="Shen Z."/>
        </authorList>
    </citation>
    <scope>NUCLEOTIDE SEQUENCE [LARGE SCALE GENOMIC DNA]</scope>
    <source>
        <strain evidence="1 2">3512</strain>
    </source>
</reference>
<accession>A0AAP8LA94</accession>
<organism evidence="1 2">
    <name type="scientific">Escherichia coli</name>
    <dbReference type="NCBI Taxonomy" id="562"/>
    <lineage>
        <taxon>Bacteria</taxon>
        <taxon>Pseudomonadati</taxon>
        <taxon>Pseudomonadota</taxon>
        <taxon>Gammaproteobacteria</taxon>
        <taxon>Enterobacterales</taxon>
        <taxon>Enterobacteriaceae</taxon>
        <taxon>Escherichia</taxon>
    </lineage>
</organism>
<feature type="non-terminal residue" evidence="1">
    <location>
        <position position="35"/>
    </location>
</feature>
<dbReference type="Proteomes" id="UP000233549">
    <property type="component" value="Unassembled WGS sequence"/>
</dbReference>
<evidence type="ECO:0000313" key="1">
    <source>
        <dbReference type="EMBL" id="PKD78338.1"/>
    </source>
</evidence>
<comment type="caution">
    <text evidence="1">The sequence shown here is derived from an EMBL/GenBank/DDBJ whole genome shotgun (WGS) entry which is preliminary data.</text>
</comment>
<proteinExistence type="predicted"/>
<evidence type="ECO:0000313" key="2">
    <source>
        <dbReference type="Proteomes" id="UP000233549"/>
    </source>
</evidence>
<dbReference type="EMBL" id="PITP01000745">
    <property type="protein sequence ID" value="PKD78338.1"/>
    <property type="molecule type" value="Genomic_DNA"/>
</dbReference>
<protein>
    <submittedName>
        <fullName evidence="1">XRE family transcriptional regulator</fullName>
    </submittedName>
</protein>